<evidence type="ECO:0000313" key="2">
    <source>
        <dbReference type="Proteomes" id="UP000823749"/>
    </source>
</evidence>
<gene>
    <name evidence="1" type="ORF">RHGRI_037193</name>
</gene>
<proteinExistence type="predicted"/>
<accession>A0AAV6HQS8</accession>
<dbReference type="EMBL" id="JACTNZ010000013">
    <property type="protein sequence ID" value="KAG5516394.1"/>
    <property type="molecule type" value="Genomic_DNA"/>
</dbReference>
<comment type="caution">
    <text evidence="1">The sequence shown here is derived from an EMBL/GenBank/DDBJ whole genome shotgun (WGS) entry which is preliminary data.</text>
</comment>
<protein>
    <submittedName>
        <fullName evidence="1">Uncharacterized protein</fullName>
    </submittedName>
</protein>
<keyword evidence="2" id="KW-1185">Reference proteome</keyword>
<reference evidence="1 2" key="1">
    <citation type="submission" date="2020-08" db="EMBL/GenBank/DDBJ databases">
        <title>Plant Genome Project.</title>
        <authorList>
            <person name="Zhang R.-G."/>
        </authorList>
    </citation>
    <scope>NUCLEOTIDE SEQUENCE [LARGE SCALE GENOMIC DNA]</scope>
    <source>
        <strain evidence="1">WSP0</strain>
        <tissue evidence="1">Leaf</tissue>
    </source>
</reference>
<dbReference type="AlphaFoldDB" id="A0AAV6HQS8"/>
<name>A0AAV6HQS8_9ERIC</name>
<evidence type="ECO:0000313" key="1">
    <source>
        <dbReference type="EMBL" id="KAG5516394.1"/>
    </source>
</evidence>
<organism evidence="1 2">
    <name type="scientific">Rhododendron griersonianum</name>
    <dbReference type="NCBI Taxonomy" id="479676"/>
    <lineage>
        <taxon>Eukaryota</taxon>
        <taxon>Viridiplantae</taxon>
        <taxon>Streptophyta</taxon>
        <taxon>Embryophyta</taxon>
        <taxon>Tracheophyta</taxon>
        <taxon>Spermatophyta</taxon>
        <taxon>Magnoliopsida</taxon>
        <taxon>eudicotyledons</taxon>
        <taxon>Gunneridae</taxon>
        <taxon>Pentapetalae</taxon>
        <taxon>asterids</taxon>
        <taxon>Ericales</taxon>
        <taxon>Ericaceae</taxon>
        <taxon>Ericoideae</taxon>
        <taxon>Rhodoreae</taxon>
        <taxon>Rhododendron</taxon>
    </lineage>
</organism>
<sequence>MLCTAQFVLLKQGKEVDRVLGPKMVELEKKVERSLVLRRMSSKIRMRSTEFNRNLLFDLKYKFG</sequence>
<dbReference type="Proteomes" id="UP000823749">
    <property type="component" value="Chromosome 13"/>
</dbReference>